<evidence type="ECO:0000313" key="15">
    <source>
        <dbReference type="Proteomes" id="UP000257479"/>
    </source>
</evidence>
<feature type="non-terminal residue" evidence="14">
    <location>
        <position position="591"/>
    </location>
</feature>
<dbReference type="InterPro" id="IPR004113">
    <property type="entry name" value="FAD-bd_oxidored_4_C"/>
</dbReference>
<dbReference type="SUPFAM" id="SSF46548">
    <property type="entry name" value="alpha-helical ferredoxin"/>
    <property type="match status" value="1"/>
</dbReference>
<protein>
    <recommendedName>
        <fullName evidence="10">D-lactate dehydrogenase (cytochrome)</fullName>
        <ecNumber evidence="10">1.1.2.4</ecNumber>
    </recommendedName>
</protein>
<dbReference type="InterPro" id="IPR006094">
    <property type="entry name" value="Oxid_FAD_bind_N"/>
</dbReference>
<evidence type="ECO:0000313" key="14">
    <source>
        <dbReference type="EMBL" id="HAN25488.1"/>
    </source>
</evidence>
<evidence type="ECO:0000256" key="9">
    <source>
        <dbReference type="ARBA" id="ARBA00023014"/>
    </source>
</evidence>
<dbReference type="EMBL" id="DMNG01000226">
    <property type="protein sequence ID" value="HAN25488.1"/>
    <property type="molecule type" value="Genomic_DNA"/>
</dbReference>
<dbReference type="SUPFAM" id="SSF56176">
    <property type="entry name" value="FAD-binding/transporter-associated domain-like"/>
    <property type="match status" value="1"/>
</dbReference>
<dbReference type="GO" id="GO:1903457">
    <property type="term" value="P:lactate catabolic process"/>
    <property type="evidence" value="ECO:0007669"/>
    <property type="project" value="TreeGrafter"/>
</dbReference>
<comment type="similarity">
    <text evidence="2">Belongs to the FAD-binding oxidoreductase/transferase type 4 family.</text>
</comment>
<keyword evidence="7" id="KW-0560">Oxidoreductase</keyword>
<evidence type="ECO:0000256" key="6">
    <source>
        <dbReference type="ARBA" id="ARBA00022946"/>
    </source>
</evidence>
<evidence type="ECO:0000256" key="1">
    <source>
        <dbReference type="ARBA" id="ARBA00001974"/>
    </source>
</evidence>
<keyword evidence="6" id="KW-0809">Transit peptide</keyword>
<feature type="region of interest" description="Disordered" evidence="11">
    <location>
        <begin position="1"/>
        <end position="20"/>
    </location>
</feature>
<dbReference type="InterPro" id="IPR016169">
    <property type="entry name" value="FAD-bd_PCMH_sub2"/>
</dbReference>
<evidence type="ECO:0000256" key="10">
    <source>
        <dbReference type="ARBA" id="ARBA00038897"/>
    </source>
</evidence>
<dbReference type="InterPro" id="IPR017900">
    <property type="entry name" value="4Fe4S_Fe_S_CS"/>
</dbReference>
<dbReference type="GO" id="GO:0051536">
    <property type="term" value="F:iron-sulfur cluster binding"/>
    <property type="evidence" value="ECO:0007669"/>
    <property type="project" value="UniProtKB-KW"/>
</dbReference>
<gene>
    <name evidence="14" type="ORF">DCP95_13135</name>
</gene>
<feature type="domain" description="4Fe-4S ferredoxin-type" evidence="12">
    <location>
        <begin position="546"/>
        <end position="575"/>
    </location>
</feature>
<dbReference type="PANTHER" id="PTHR11748:SF111">
    <property type="entry name" value="D-LACTATE DEHYDROGENASE, MITOCHONDRIAL-RELATED"/>
    <property type="match status" value="1"/>
</dbReference>
<feature type="domain" description="FAD-binding PCMH-type" evidence="13">
    <location>
        <begin position="52"/>
        <end position="280"/>
    </location>
</feature>
<keyword evidence="5" id="KW-0274">FAD</keyword>
<dbReference type="InterPro" id="IPR017896">
    <property type="entry name" value="4Fe4S_Fe-S-bd"/>
</dbReference>
<keyword evidence="9" id="KW-0411">Iron-sulfur</keyword>
<keyword evidence="8" id="KW-0408">Iron</keyword>
<evidence type="ECO:0000259" key="13">
    <source>
        <dbReference type="PROSITE" id="PS51387"/>
    </source>
</evidence>
<comment type="cofactor">
    <cofactor evidence="1">
        <name>FAD</name>
        <dbReference type="ChEBI" id="CHEBI:57692"/>
    </cofactor>
</comment>
<dbReference type="SUPFAM" id="SSF55103">
    <property type="entry name" value="FAD-linked oxidases, C-terminal domain"/>
    <property type="match status" value="1"/>
</dbReference>
<reference evidence="14 15" key="1">
    <citation type="journal article" date="2018" name="Nat. Biotechnol.">
        <title>A standardized bacterial taxonomy based on genome phylogeny substantially revises the tree of life.</title>
        <authorList>
            <person name="Parks D.H."/>
            <person name="Chuvochina M."/>
            <person name="Waite D.W."/>
            <person name="Rinke C."/>
            <person name="Skarshewski A."/>
            <person name="Chaumeil P.A."/>
            <person name="Hugenholtz P."/>
        </authorList>
    </citation>
    <scope>NUCLEOTIDE SEQUENCE [LARGE SCALE GENOMIC DNA]</scope>
    <source>
        <strain evidence="14">UBA9152</strain>
    </source>
</reference>
<dbReference type="Gene3D" id="1.10.45.10">
    <property type="entry name" value="Vanillyl-alcohol Oxidase, Chain A, domain 4"/>
    <property type="match status" value="1"/>
</dbReference>
<dbReference type="GO" id="GO:0071949">
    <property type="term" value="F:FAD binding"/>
    <property type="evidence" value="ECO:0007669"/>
    <property type="project" value="InterPro"/>
</dbReference>
<dbReference type="AlphaFoldDB" id="A0A3C1KGA8"/>
<dbReference type="GO" id="GO:0004458">
    <property type="term" value="F:D-lactate dehydrogenase (cytochrome) activity"/>
    <property type="evidence" value="ECO:0007669"/>
    <property type="project" value="UniProtKB-EC"/>
</dbReference>
<evidence type="ECO:0000256" key="3">
    <source>
        <dbReference type="ARBA" id="ARBA00022630"/>
    </source>
</evidence>
<accession>A0A3C1KGA8</accession>
<dbReference type="PROSITE" id="PS51387">
    <property type="entry name" value="FAD_PCMH"/>
    <property type="match status" value="1"/>
</dbReference>
<sequence>MSAHAPAPSRADRGAREGAGLPVPLHDALAAASTVTTRAIDRVAYTSDASHYLLTPRAVVTAESAGEVAAVMAAAGAGGAHVTFRSGGTSLSGQAATDDILIDTRRGFRDIEVLDGGRRVRVQPGATVRQVNARLVRHGFRLGPDPASEAACTIGGVIANNSSGMACGITENTYRTLESMTFVLPSGTIVDTADPDADRRLADSEPDLVEGLRALQRRVRSNPASVALIERQFAMKNTMGYGINAFLDFESPAQLLAHLIIGSEGTLAFVAEAVYRTVPIHSRIATALTVFPTLDDATRALPALLETGAATLELMDATSIRVGQSFADAPAAIRGFEVAGEAALLVEYQADDADRLAELTAAGARLLGELPLLAPAHLSTDAGERATAWKLRKGLYTTVAGARPSGTTALLEDIVVPVPSLAATCESLQELFTRYDYRDSVIFGHAKDGNIHFMLTDRFEGDAALGRLTGFTEAMVDVVLDAGGNLKAEHGTGRAMAPYVRRQYGDELYDVMRALKALCDPRGILNPGVIIDDDPTAHVRDIKLAEPIEEEADRCVECGYCEPVCPSKDVTLTPRQRIVTRRAIARARVAG</sequence>
<comment type="caution">
    <text evidence="14">The sequence shown here is derived from an EMBL/GenBank/DDBJ whole genome shotgun (WGS) entry which is preliminary data.</text>
</comment>
<dbReference type="InterPro" id="IPR016171">
    <property type="entry name" value="Vanillyl_alc_oxidase_C-sub2"/>
</dbReference>
<dbReference type="Pfam" id="PF01565">
    <property type="entry name" value="FAD_binding_4"/>
    <property type="match status" value="1"/>
</dbReference>
<name>A0A3C1KGA8_9MICO</name>
<keyword evidence="3" id="KW-0285">Flavoprotein</keyword>
<dbReference type="Pfam" id="PF02913">
    <property type="entry name" value="FAD-oxidase_C"/>
    <property type="match status" value="1"/>
</dbReference>
<dbReference type="InterPro" id="IPR016166">
    <property type="entry name" value="FAD-bd_PCMH"/>
</dbReference>
<evidence type="ECO:0000256" key="5">
    <source>
        <dbReference type="ARBA" id="ARBA00022827"/>
    </source>
</evidence>
<dbReference type="GO" id="GO:0008720">
    <property type="term" value="F:D-lactate dehydrogenase (NAD+) activity"/>
    <property type="evidence" value="ECO:0007669"/>
    <property type="project" value="TreeGrafter"/>
</dbReference>
<dbReference type="Gene3D" id="3.30.43.10">
    <property type="entry name" value="Uridine Diphospho-n-acetylenolpyruvylglucosamine Reductase, domain 2"/>
    <property type="match status" value="1"/>
</dbReference>
<organism evidence="14 15">
    <name type="scientific">Microbacterium ginsengisoli</name>
    <dbReference type="NCBI Taxonomy" id="400772"/>
    <lineage>
        <taxon>Bacteria</taxon>
        <taxon>Bacillati</taxon>
        <taxon>Actinomycetota</taxon>
        <taxon>Actinomycetes</taxon>
        <taxon>Micrococcales</taxon>
        <taxon>Microbacteriaceae</taxon>
        <taxon>Microbacterium</taxon>
    </lineage>
</organism>
<evidence type="ECO:0000256" key="8">
    <source>
        <dbReference type="ARBA" id="ARBA00023004"/>
    </source>
</evidence>
<dbReference type="InterPro" id="IPR016164">
    <property type="entry name" value="FAD-linked_Oxase-like_C"/>
</dbReference>
<dbReference type="PROSITE" id="PS51379">
    <property type="entry name" value="4FE4S_FER_2"/>
    <property type="match status" value="1"/>
</dbReference>
<dbReference type="EC" id="1.1.2.4" evidence="10"/>
<dbReference type="Gene3D" id="3.30.70.2740">
    <property type="match status" value="1"/>
</dbReference>
<dbReference type="Proteomes" id="UP000257479">
    <property type="component" value="Unassembled WGS sequence"/>
</dbReference>
<dbReference type="PROSITE" id="PS00198">
    <property type="entry name" value="4FE4S_FER_1"/>
    <property type="match status" value="1"/>
</dbReference>
<evidence type="ECO:0000259" key="12">
    <source>
        <dbReference type="PROSITE" id="PS51379"/>
    </source>
</evidence>
<dbReference type="PANTHER" id="PTHR11748">
    <property type="entry name" value="D-LACTATE DEHYDROGENASE"/>
    <property type="match status" value="1"/>
</dbReference>
<evidence type="ECO:0000256" key="7">
    <source>
        <dbReference type="ARBA" id="ARBA00023002"/>
    </source>
</evidence>
<evidence type="ECO:0000256" key="4">
    <source>
        <dbReference type="ARBA" id="ARBA00022723"/>
    </source>
</evidence>
<dbReference type="InterPro" id="IPR036318">
    <property type="entry name" value="FAD-bd_PCMH-like_sf"/>
</dbReference>
<dbReference type="FunFam" id="1.10.45.10:FF:000001">
    <property type="entry name" value="D-lactate dehydrogenase mitochondrial"/>
    <property type="match status" value="1"/>
</dbReference>
<evidence type="ECO:0000256" key="11">
    <source>
        <dbReference type="SAM" id="MobiDB-lite"/>
    </source>
</evidence>
<keyword evidence="4" id="KW-0479">Metal-binding</keyword>
<proteinExistence type="inferred from homology"/>
<dbReference type="InterPro" id="IPR016167">
    <property type="entry name" value="FAD-bd_PCMH_sub1"/>
</dbReference>
<dbReference type="GO" id="GO:0046872">
    <property type="term" value="F:metal ion binding"/>
    <property type="evidence" value="ECO:0007669"/>
    <property type="project" value="UniProtKB-KW"/>
</dbReference>
<dbReference type="Gene3D" id="3.30.465.10">
    <property type="match status" value="1"/>
</dbReference>
<evidence type="ECO:0000256" key="2">
    <source>
        <dbReference type="ARBA" id="ARBA00008000"/>
    </source>
</evidence>